<evidence type="ECO:0000313" key="7">
    <source>
        <dbReference type="Proteomes" id="UP001497602"/>
    </source>
</evidence>
<feature type="domain" description="HTH araC/xylS-type" evidence="5">
    <location>
        <begin position="275"/>
        <end position="374"/>
    </location>
</feature>
<feature type="transmembrane region" description="Helical" evidence="4">
    <location>
        <begin position="219"/>
        <end position="241"/>
    </location>
</feature>
<dbReference type="PROSITE" id="PS00041">
    <property type="entry name" value="HTH_ARAC_FAMILY_1"/>
    <property type="match status" value="1"/>
</dbReference>
<dbReference type="Pfam" id="PF12833">
    <property type="entry name" value="HTH_18"/>
    <property type="match status" value="1"/>
</dbReference>
<dbReference type="InterPro" id="IPR018062">
    <property type="entry name" value="HTH_AraC-typ_CS"/>
</dbReference>
<evidence type="ECO:0000256" key="3">
    <source>
        <dbReference type="ARBA" id="ARBA00023163"/>
    </source>
</evidence>
<dbReference type="PANTHER" id="PTHR43280:SF29">
    <property type="entry name" value="ARAC-FAMILY TRANSCRIPTIONAL REGULATOR"/>
    <property type="match status" value="1"/>
</dbReference>
<feature type="transmembrane region" description="Helical" evidence="4">
    <location>
        <begin position="134"/>
        <end position="163"/>
    </location>
</feature>
<dbReference type="PANTHER" id="PTHR43280">
    <property type="entry name" value="ARAC-FAMILY TRANSCRIPTIONAL REGULATOR"/>
    <property type="match status" value="1"/>
</dbReference>
<keyword evidence="3" id="KW-0804">Transcription</keyword>
<dbReference type="SUPFAM" id="SSF46689">
    <property type="entry name" value="Homeodomain-like"/>
    <property type="match status" value="1"/>
</dbReference>
<keyword evidence="4" id="KW-0812">Transmembrane</keyword>
<dbReference type="EMBL" id="CAXJRC010000011">
    <property type="protein sequence ID" value="CAL2106114.1"/>
    <property type="molecule type" value="Genomic_DNA"/>
</dbReference>
<comment type="caution">
    <text evidence="6">The sequence shown here is derived from an EMBL/GenBank/DDBJ whole genome shotgun (WGS) entry which is preliminary data.</text>
</comment>
<sequence length="378" mass="43984">MDILPLINAVIGITLIIFIFLNKHNLGQNFYAKTAIIGVITIFTFSAISEYIMAEHSPNRYNIFIFITIILSHLTGYFLLLFISVITNYFQHIKKITFITLGISILRLIFYVFIQELLIKTDISGIKNFTNPNFRLYTILANIDEFIMVVYNLTLIIIAYKILKKAPLIISLKSNQTLYYKWGNIILIFSVSLYTFAFINTILLSFSRENLYSIISIENLLQSIFFIFLTISMMYFPVFAYSGRYEDLPSLYETNTEKYKNSTLNNSYALFMEIDTLVKKEKLYLDSELKMNKISKKLSKSIPYISQAINENTQKSFPDYINSFRVEEAKKKLLIDKPDTIFAIAIDVGFNNKTTFYNAFKKQTNMTPSQYKKEKTNI</sequence>
<feature type="transmembrane region" description="Helical" evidence="4">
    <location>
        <begin position="61"/>
        <end position="84"/>
    </location>
</feature>
<feature type="transmembrane region" description="Helical" evidence="4">
    <location>
        <begin position="96"/>
        <end position="114"/>
    </location>
</feature>
<evidence type="ECO:0000256" key="2">
    <source>
        <dbReference type="ARBA" id="ARBA00023125"/>
    </source>
</evidence>
<gene>
    <name evidence="6" type="ORF">T190115A13A_10270</name>
</gene>
<dbReference type="InterPro" id="IPR018060">
    <property type="entry name" value="HTH_AraC"/>
</dbReference>
<reference evidence="6 7" key="1">
    <citation type="submission" date="2024-05" db="EMBL/GenBank/DDBJ databases">
        <authorList>
            <person name="Duchaud E."/>
        </authorList>
    </citation>
    <scope>NUCLEOTIDE SEQUENCE [LARGE SCALE GENOMIC DNA]</scope>
    <source>
        <strain evidence="6">Ena-SAMPLE-TAB-13-05-2024-13:56:06:370-140305</strain>
    </source>
</reference>
<accession>A0ABP1FCI9</accession>
<keyword evidence="2 6" id="KW-0238">DNA-binding</keyword>
<feature type="transmembrane region" description="Helical" evidence="4">
    <location>
        <begin position="184"/>
        <end position="207"/>
    </location>
</feature>
<feature type="transmembrane region" description="Helical" evidence="4">
    <location>
        <begin position="6"/>
        <end position="23"/>
    </location>
</feature>
<protein>
    <submittedName>
        <fullName evidence="6">AraC-type DNA-binding protein</fullName>
    </submittedName>
</protein>
<dbReference type="PROSITE" id="PS01124">
    <property type="entry name" value="HTH_ARAC_FAMILY_2"/>
    <property type="match status" value="1"/>
</dbReference>
<dbReference type="SMART" id="SM00342">
    <property type="entry name" value="HTH_ARAC"/>
    <property type="match status" value="1"/>
</dbReference>
<proteinExistence type="predicted"/>
<evidence type="ECO:0000259" key="5">
    <source>
        <dbReference type="PROSITE" id="PS01124"/>
    </source>
</evidence>
<keyword evidence="7" id="KW-1185">Reference proteome</keyword>
<dbReference type="Proteomes" id="UP001497602">
    <property type="component" value="Unassembled WGS sequence"/>
</dbReference>
<organism evidence="6 7">
    <name type="scientific">Tenacibaculum vairaonense</name>
    <dbReference type="NCBI Taxonomy" id="3137860"/>
    <lineage>
        <taxon>Bacteria</taxon>
        <taxon>Pseudomonadati</taxon>
        <taxon>Bacteroidota</taxon>
        <taxon>Flavobacteriia</taxon>
        <taxon>Flavobacteriales</taxon>
        <taxon>Flavobacteriaceae</taxon>
        <taxon>Tenacibaculum</taxon>
    </lineage>
</organism>
<name>A0ABP1FCI9_9FLAO</name>
<dbReference type="Gene3D" id="1.10.10.60">
    <property type="entry name" value="Homeodomain-like"/>
    <property type="match status" value="1"/>
</dbReference>
<evidence type="ECO:0000256" key="1">
    <source>
        <dbReference type="ARBA" id="ARBA00023015"/>
    </source>
</evidence>
<feature type="transmembrane region" description="Helical" evidence="4">
    <location>
        <begin position="30"/>
        <end position="49"/>
    </location>
</feature>
<keyword evidence="4" id="KW-0472">Membrane</keyword>
<keyword evidence="1" id="KW-0805">Transcription regulation</keyword>
<evidence type="ECO:0000313" key="6">
    <source>
        <dbReference type="EMBL" id="CAL2106114.1"/>
    </source>
</evidence>
<evidence type="ECO:0000256" key="4">
    <source>
        <dbReference type="SAM" id="Phobius"/>
    </source>
</evidence>
<keyword evidence="4" id="KW-1133">Transmembrane helix</keyword>
<dbReference type="RefSeq" id="WP_348737916.1">
    <property type="nucleotide sequence ID" value="NZ_CAXJRC010000011.1"/>
</dbReference>
<dbReference type="GO" id="GO:0003677">
    <property type="term" value="F:DNA binding"/>
    <property type="evidence" value="ECO:0007669"/>
    <property type="project" value="UniProtKB-KW"/>
</dbReference>
<dbReference type="InterPro" id="IPR009057">
    <property type="entry name" value="Homeodomain-like_sf"/>
</dbReference>